<reference evidence="1" key="1">
    <citation type="submission" date="2023-05" db="EMBL/GenBank/DDBJ databases">
        <authorList>
            <person name="Stuckert A."/>
        </authorList>
    </citation>
    <scope>NUCLEOTIDE SEQUENCE</scope>
</reference>
<gene>
    <name evidence="1" type="ORF">SPARVUS_LOCUS15985562</name>
</gene>
<proteinExistence type="predicted"/>
<protein>
    <submittedName>
        <fullName evidence="1">Uncharacterized protein</fullName>
    </submittedName>
</protein>
<comment type="caution">
    <text evidence="1">The sequence shown here is derived from an EMBL/GenBank/DDBJ whole genome shotgun (WGS) entry which is preliminary data.</text>
</comment>
<name>A0ABN9HHU0_9NEOB</name>
<sequence>MLFDPDFLSPSYLLIRHIVWRHSFSVWCVLLESFFFPLESACDQHRAN</sequence>
<organism evidence="1 2">
    <name type="scientific">Staurois parvus</name>
    <dbReference type="NCBI Taxonomy" id="386267"/>
    <lineage>
        <taxon>Eukaryota</taxon>
        <taxon>Metazoa</taxon>
        <taxon>Chordata</taxon>
        <taxon>Craniata</taxon>
        <taxon>Vertebrata</taxon>
        <taxon>Euteleostomi</taxon>
        <taxon>Amphibia</taxon>
        <taxon>Batrachia</taxon>
        <taxon>Anura</taxon>
        <taxon>Neobatrachia</taxon>
        <taxon>Ranoidea</taxon>
        <taxon>Ranidae</taxon>
        <taxon>Staurois</taxon>
    </lineage>
</organism>
<evidence type="ECO:0000313" key="2">
    <source>
        <dbReference type="Proteomes" id="UP001162483"/>
    </source>
</evidence>
<evidence type="ECO:0000313" key="1">
    <source>
        <dbReference type="EMBL" id="CAI9620447.1"/>
    </source>
</evidence>
<accession>A0ABN9HHU0</accession>
<dbReference type="EMBL" id="CATNWA010020928">
    <property type="protein sequence ID" value="CAI9620447.1"/>
    <property type="molecule type" value="Genomic_DNA"/>
</dbReference>
<dbReference type="Proteomes" id="UP001162483">
    <property type="component" value="Unassembled WGS sequence"/>
</dbReference>
<keyword evidence="2" id="KW-1185">Reference proteome</keyword>